<proteinExistence type="predicted"/>
<keyword evidence="1" id="KW-0732">Signal</keyword>
<gene>
    <name evidence="2" type="ORF">CLV54_0297</name>
</gene>
<dbReference type="EMBL" id="PGFB01000001">
    <property type="protein sequence ID" value="PJJ65268.1"/>
    <property type="molecule type" value="Genomic_DNA"/>
</dbReference>
<dbReference type="PROSITE" id="PS51257">
    <property type="entry name" value="PROKAR_LIPOPROTEIN"/>
    <property type="match status" value="1"/>
</dbReference>
<evidence type="ECO:0008006" key="4">
    <source>
        <dbReference type="Google" id="ProtNLM"/>
    </source>
</evidence>
<dbReference type="Proteomes" id="UP000230161">
    <property type="component" value="Unassembled WGS sequence"/>
</dbReference>
<feature type="signal peptide" evidence="1">
    <location>
        <begin position="1"/>
        <end position="31"/>
    </location>
</feature>
<sequence>MKARKVRQPWSTRALAMVLGALCALSLSACATGHYDPYAQELDAPRVRGMQFVTSYEHLTSQGQIREIARTTNDWCDDAMSAPPWRFYDQGLRCVAEFEVIFVIDDEIDPVAASQAIDNFLRTQNLSFSPLSAYVRDDPGVVETRGRFVETGAQFDYGSVEVTFGRTDSKLLATQIGQRFHAQPLSNEGTMTDETSADVRRSGAKFFMSLDASVEYYNTERG</sequence>
<evidence type="ECO:0000313" key="2">
    <source>
        <dbReference type="EMBL" id="PJJ65268.1"/>
    </source>
</evidence>
<reference evidence="2 3" key="1">
    <citation type="submission" date="2017-11" db="EMBL/GenBank/DDBJ databases">
        <title>Genomic Encyclopedia of Archaeal and Bacterial Type Strains, Phase II (KMG-II): From Individual Species to Whole Genera.</title>
        <authorList>
            <person name="Goeker M."/>
        </authorList>
    </citation>
    <scope>NUCLEOTIDE SEQUENCE [LARGE SCALE GENOMIC DNA]</scope>
    <source>
        <strain evidence="2 3">DSM 25625</strain>
    </source>
</reference>
<accession>A0A2M9C422</accession>
<organism evidence="2 3">
    <name type="scientific">Compostimonas suwonensis</name>
    <dbReference type="NCBI Taxonomy" id="1048394"/>
    <lineage>
        <taxon>Bacteria</taxon>
        <taxon>Bacillati</taxon>
        <taxon>Actinomycetota</taxon>
        <taxon>Actinomycetes</taxon>
        <taxon>Micrococcales</taxon>
        <taxon>Microbacteriaceae</taxon>
        <taxon>Compostimonas</taxon>
    </lineage>
</organism>
<name>A0A2M9C422_9MICO</name>
<keyword evidence="3" id="KW-1185">Reference proteome</keyword>
<protein>
    <recommendedName>
        <fullName evidence="4">Lipoprotein</fullName>
    </recommendedName>
</protein>
<feature type="chain" id="PRO_5039164992" description="Lipoprotein" evidence="1">
    <location>
        <begin position="32"/>
        <end position="222"/>
    </location>
</feature>
<comment type="caution">
    <text evidence="2">The sequence shown here is derived from an EMBL/GenBank/DDBJ whole genome shotgun (WGS) entry which is preliminary data.</text>
</comment>
<evidence type="ECO:0000313" key="3">
    <source>
        <dbReference type="Proteomes" id="UP000230161"/>
    </source>
</evidence>
<dbReference type="AlphaFoldDB" id="A0A2M9C422"/>
<evidence type="ECO:0000256" key="1">
    <source>
        <dbReference type="SAM" id="SignalP"/>
    </source>
</evidence>